<protein>
    <submittedName>
        <fullName evidence="1">Uncharacterized protein</fullName>
    </submittedName>
</protein>
<evidence type="ECO:0000313" key="1">
    <source>
        <dbReference type="EMBL" id="KAK3725230.1"/>
    </source>
</evidence>
<accession>A0ACC3NYF9</accession>
<sequence>MLSKYALSQNARVALRFSAYPSIQSQRFLHVSPPAKLSNFWVPAQRAQTDSKEQETGHDLLIRAGFLRQAHASIFHLLPLGLRVQDKIERLIDKHMQRLGASKVSLSCLSSEELWQRSGRLDKGRSSELLRFEDRKGTKYLLSPTHEEEITTIIANAVQSYKQLPLRLYQVSRKYRDEPRPRHGLLRGREFLMKDLYTFDATEQQARQTYEEVRKAYVAFLEELRLPYLTARADSGNMGGDLSHEYHFASPHGEDTIISCNACDYSINEELYIGRYVQERTKGAQSTVKPAVEHYVSKDRKTLCKIYFPADDGEPNLYAVKAIFPGVDSSIQGEQALAEHTEQLKRTVISFLDPRLLPESIESSQTMPEEPESPPRPPMVDEQPILLTKAKEMDSCPSCRDGKLKLQQAVEIGHTFHLGQRYSVPFEASVLDANNKQVAIEMGCHGIGVSRLIGAAASLLADKKGLNWPLAICPFQVMLIPAAKVELAELEGVYDGLAASQYKGQVVDVAIDDRDRPIGWKLNDADLVGYPFIVVLGKSWKDRRVVELQCRRLDLKTEVDAHDLVGKIRECGAKL</sequence>
<evidence type="ECO:0000313" key="2">
    <source>
        <dbReference type="Proteomes" id="UP001281147"/>
    </source>
</evidence>
<name>A0ACC3NYF9_9PEZI</name>
<dbReference type="Proteomes" id="UP001281147">
    <property type="component" value="Unassembled WGS sequence"/>
</dbReference>
<organism evidence="1 2">
    <name type="scientific">Vermiconidia calcicola</name>
    <dbReference type="NCBI Taxonomy" id="1690605"/>
    <lineage>
        <taxon>Eukaryota</taxon>
        <taxon>Fungi</taxon>
        <taxon>Dikarya</taxon>
        <taxon>Ascomycota</taxon>
        <taxon>Pezizomycotina</taxon>
        <taxon>Dothideomycetes</taxon>
        <taxon>Dothideomycetidae</taxon>
        <taxon>Mycosphaerellales</taxon>
        <taxon>Extremaceae</taxon>
        <taxon>Vermiconidia</taxon>
    </lineage>
</organism>
<dbReference type="EMBL" id="JAUTXU010000003">
    <property type="protein sequence ID" value="KAK3725230.1"/>
    <property type="molecule type" value="Genomic_DNA"/>
</dbReference>
<gene>
    <name evidence="1" type="ORF">LTR37_000741</name>
</gene>
<keyword evidence="2" id="KW-1185">Reference proteome</keyword>
<reference evidence="1" key="1">
    <citation type="submission" date="2023-07" db="EMBL/GenBank/DDBJ databases">
        <title>Black Yeasts Isolated from many extreme environments.</title>
        <authorList>
            <person name="Coleine C."/>
            <person name="Stajich J.E."/>
            <person name="Selbmann L."/>
        </authorList>
    </citation>
    <scope>NUCLEOTIDE SEQUENCE</scope>
    <source>
        <strain evidence="1">CCFEE 5714</strain>
    </source>
</reference>
<proteinExistence type="predicted"/>
<comment type="caution">
    <text evidence="1">The sequence shown here is derived from an EMBL/GenBank/DDBJ whole genome shotgun (WGS) entry which is preliminary data.</text>
</comment>